<evidence type="ECO:0000313" key="1">
    <source>
        <dbReference type="EMBL" id="KAK6280680.1"/>
    </source>
</evidence>
<dbReference type="Proteomes" id="UP001356427">
    <property type="component" value="Unassembled WGS sequence"/>
</dbReference>
<evidence type="ECO:0000313" key="2">
    <source>
        <dbReference type="Proteomes" id="UP001356427"/>
    </source>
</evidence>
<proteinExistence type="predicted"/>
<dbReference type="InterPro" id="IPR050422">
    <property type="entry name" value="X-Pro_aminopeptidase_P"/>
</dbReference>
<organism evidence="1 2">
    <name type="scientific">Coregonus suidteri</name>
    <dbReference type="NCBI Taxonomy" id="861788"/>
    <lineage>
        <taxon>Eukaryota</taxon>
        <taxon>Metazoa</taxon>
        <taxon>Chordata</taxon>
        <taxon>Craniata</taxon>
        <taxon>Vertebrata</taxon>
        <taxon>Euteleostomi</taxon>
        <taxon>Actinopterygii</taxon>
        <taxon>Neopterygii</taxon>
        <taxon>Teleostei</taxon>
        <taxon>Protacanthopterygii</taxon>
        <taxon>Salmoniformes</taxon>
        <taxon>Salmonidae</taxon>
        <taxon>Coregoninae</taxon>
        <taxon>Coregonus</taxon>
    </lineage>
</organism>
<feature type="non-terminal residue" evidence="1">
    <location>
        <position position="91"/>
    </location>
</feature>
<dbReference type="AlphaFoldDB" id="A0AAN8KFR0"/>
<gene>
    <name evidence="1" type="ORF">J4Q44_G00391150</name>
</gene>
<dbReference type="EMBL" id="JAGTTL010001216">
    <property type="protein sequence ID" value="KAK6280680.1"/>
    <property type="molecule type" value="Genomic_DNA"/>
</dbReference>
<accession>A0AAN8KFR0</accession>
<comment type="caution">
    <text evidence="1">The sequence shown here is derived from an EMBL/GenBank/DDBJ whole genome shotgun (WGS) entry which is preliminary data.</text>
</comment>
<name>A0AAN8KFR0_9TELE</name>
<dbReference type="PANTHER" id="PTHR43763">
    <property type="entry name" value="XAA-PRO AMINOPEPTIDASE 1"/>
    <property type="match status" value="1"/>
</dbReference>
<sequence>MSPKITVELLRQLRQAMRNTKYIAEPIQAYIVPSGDAHQSEYIAPCDCRREFICGFNGSAGIVCVCVCVLVSGSSSLVIKEVDMLRTPVNT</sequence>
<dbReference type="InterPro" id="IPR029149">
    <property type="entry name" value="Creatin/AminoP/Spt16_N"/>
</dbReference>
<protein>
    <submittedName>
        <fullName evidence="1">Uncharacterized protein</fullName>
    </submittedName>
</protein>
<dbReference type="Gene3D" id="3.40.350.10">
    <property type="entry name" value="Creatinase/prolidase N-terminal domain"/>
    <property type="match status" value="1"/>
</dbReference>
<reference evidence="1 2" key="1">
    <citation type="submission" date="2021-04" db="EMBL/GenBank/DDBJ databases">
        <authorList>
            <person name="De Guttry C."/>
            <person name="Zahm M."/>
            <person name="Klopp C."/>
            <person name="Cabau C."/>
            <person name="Louis A."/>
            <person name="Berthelot C."/>
            <person name="Parey E."/>
            <person name="Roest Crollius H."/>
            <person name="Montfort J."/>
            <person name="Robinson-Rechavi M."/>
            <person name="Bucao C."/>
            <person name="Bouchez O."/>
            <person name="Gislard M."/>
            <person name="Lluch J."/>
            <person name="Milhes M."/>
            <person name="Lampietro C."/>
            <person name="Lopez Roques C."/>
            <person name="Donnadieu C."/>
            <person name="Braasch I."/>
            <person name="Desvignes T."/>
            <person name="Postlethwait J."/>
            <person name="Bobe J."/>
            <person name="Wedekind C."/>
            <person name="Guiguen Y."/>
        </authorList>
    </citation>
    <scope>NUCLEOTIDE SEQUENCE [LARGE SCALE GENOMIC DNA]</scope>
    <source>
        <strain evidence="1">Cs_M1</strain>
        <tissue evidence="1">Blood</tissue>
    </source>
</reference>
<dbReference type="PANTHER" id="PTHR43763:SF6">
    <property type="entry name" value="XAA-PRO AMINOPEPTIDASE 1"/>
    <property type="match status" value="1"/>
</dbReference>
<keyword evidence="2" id="KW-1185">Reference proteome</keyword>